<evidence type="ECO:0000259" key="1">
    <source>
        <dbReference type="SMART" id="SM00829"/>
    </source>
</evidence>
<dbReference type="InterPro" id="IPR050700">
    <property type="entry name" value="YIM1/Zinc_Alcohol_DH_Fams"/>
</dbReference>
<comment type="caution">
    <text evidence="2">The sequence shown here is derived from an EMBL/GenBank/DDBJ whole genome shotgun (WGS) entry which is preliminary data.</text>
</comment>
<dbReference type="PANTHER" id="PTHR11695:SF294">
    <property type="entry name" value="RETICULON-4-INTERACTING PROTEIN 1, MITOCHONDRIAL"/>
    <property type="match status" value="1"/>
</dbReference>
<keyword evidence="3" id="KW-1185">Reference proteome</keyword>
<dbReference type="PATRIC" id="fig|68170.10.peg.1029"/>
<dbReference type="RefSeq" id="WP_045311349.1">
    <property type="nucleotide sequence ID" value="NZ_JYJG01000061.1"/>
</dbReference>
<dbReference type="Pfam" id="PF08240">
    <property type="entry name" value="ADH_N"/>
    <property type="match status" value="1"/>
</dbReference>
<accession>A0A0F0H7P1</accession>
<sequence>MKAVVQRRWGSAVLGDLDVPVPGPGEVLLEVRAAGVDMGTWHLLSGKPYLVRFIGYGFRGPKSPVPGMDVSGVVAETGPGVTGFAPGDEVFGTCSGAFAEYTVAPVSQLARKPAGLSFAEAAAVPISGGTALEGLREVQAGQRVAVLGAGGGVGSYGVQVAKALGAHVTGVCSTRKVELVRSLGADEVVDYTVADFTGTYDLILDCGGNRSLSRLRKASTPRGTIVLVGAETGGAITGGFERALRAVALNPFVSQKFVMLISKARAEVFDELRVLIEAGQLKPAVERTFPLSEALDAVEHVYSRRSIGKVVVTI</sequence>
<dbReference type="CDD" id="cd08267">
    <property type="entry name" value="MDR1"/>
    <property type="match status" value="1"/>
</dbReference>
<gene>
    <name evidence="2" type="ORF">UK23_11085</name>
</gene>
<dbReference type="Pfam" id="PF13602">
    <property type="entry name" value="ADH_zinc_N_2"/>
    <property type="match status" value="1"/>
</dbReference>
<dbReference type="InterPro" id="IPR011032">
    <property type="entry name" value="GroES-like_sf"/>
</dbReference>
<dbReference type="PANTHER" id="PTHR11695">
    <property type="entry name" value="ALCOHOL DEHYDROGENASE RELATED"/>
    <property type="match status" value="1"/>
</dbReference>
<dbReference type="STRING" id="68170.GCA_000974445_02356"/>
<dbReference type="SMART" id="SM00829">
    <property type="entry name" value="PKS_ER"/>
    <property type="match status" value="1"/>
</dbReference>
<evidence type="ECO:0000313" key="3">
    <source>
        <dbReference type="Proteomes" id="UP000033393"/>
    </source>
</evidence>
<dbReference type="Gene3D" id="3.40.50.720">
    <property type="entry name" value="NAD(P)-binding Rossmann-like Domain"/>
    <property type="match status" value="1"/>
</dbReference>
<dbReference type="InterPro" id="IPR013154">
    <property type="entry name" value="ADH-like_N"/>
</dbReference>
<proteinExistence type="predicted"/>
<evidence type="ECO:0000313" key="2">
    <source>
        <dbReference type="EMBL" id="KJK50347.1"/>
    </source>
</evidence>
<protein>
    <submittedName>
        <fullName evidence="2">NADPH:quinone reductase</fullName>
    </submittedName>
</protein>
<dbReference type="EMBL" id="JYJG01000061">
    <property type="protein sequence ID" value="KJK50347.1"/>
    <property type="molecule type" value="Genomic_DNA"/>
</dbReference>
<dbReference type="GO" id="GO:0016491">
    <property type="term" value="F:oxidoreductase activity"/>
    <property type="evidence" value="ECO:0007669"/>
    <property type="project" value="InterPro"/>
</dbReference>
<dbReference type="SUPFAM" id="SSF50129">
    <property type="entry name" value="GroES-like"/>
    <property type="match status" value="1"/>
</dbReference>
<dbReference type="Gene3D" id="3.90.180.10">
    <property type="entry name" value="Medium-chain alcohol dehydrogenases, catalytic domain"/>
    <property type="match status" value="1"/>
</dbReference>
<name>A0A0F0H7P1_LENAE</name>
<feature type="domain" description="Enoyl reductase (ER)" evidence="1">
    <location>
        <begin position="12"/>
        <end position="312"/>
    </location>
</feature>
<organism evidence="2 3">
    <name type="scientific">Lentzea aerocolonigenes</name>
    <name type="common">Lechevalieria aerocolonigenes</name>
    <name type="synonym">Saccharothrix aerocolonigenes</name>
    <dbReference type="NCBI Taxonomy" id="68170"/>
    <lineage>
        <taxon>Bacteria</taxon>
        <taxon>Bacillati</taxon>
        <taxon>Actinomycetota</taxon>
        <taxon>Actinomycetes</taxon>
        <taxon>Pseudonocardiales</taxon>
        <taxon>Pseudonocardiaceae</taxon>
        <taxon>Lentzea</taxon>
    </lineage>
</organism>
<dbReference type="InterPro" id="IPR020843">
    <property type="entry name" value="ER"/>
</dbReference>
<dbReference type="InterPro" id="IPR036291">
    <property type="entry name" value="NAD(P)-bd_dom_sf"/>
</dbReference>
<dbReference type="Proteomes" id="UP000033393">
    <property type="component" value="Unassembled WGS sequence"/>
</dbReference>
<reference evidence="2 3" key="1">
    <citation type="submission" date="2015-02" db="EMBL/GenBank/DDBJ databases">
        <authorList>
            <person name="Ju K.-S."/>
            <person name="Doroghazi J.R."/>
            <person name="Metcalf W."/>
        </authorList>
    </citation>
    <scope>NUCLEOTIDE SEQUENCE [LARGE SCALE GENOMIC DNA]</scope>
    <source>
        <strain evidence="2 3">NRRL B-16140</strain>
    </source>
</reference>
<dbReference type="SUPFAM" id="SSF51735">
    <property type="entry name" value="NAD(P)-binding Rossmann-fold domains"/>
    <property type="match status" value="1"/>
</dbReference>
<dbReference type="OrthoDB" id="3727682at2"/>
<dbReference type="AlphaFoldDB" id="A0A0F0H7P1"/>